<dbReference type="SUPFAM" id="SSF50182">
    <property type="entry name" value="Sm-like ribonucleoproteins"/>
    <property type="match status" value="1"/>
</dbReference>
<evidence type="ECO:0000256" key="5">
    <source>
        <dbReference type="ARBA" id="ARBA00022989"/>
    </source>
</evidence>
<dbReference type="Gene3D" id="2.30.30.60">
    <property type="match status" value="1"/>
</dbReference>
<dbReference type="InterPro" id="IPR049142">
    <property type="entry name" value="MS_channel_1st"/>
</dbReference>
<feature type="transmembrane region" description="Helical" evidence="7">
    <location>
        <begin position="90"/>
        <end position="111"/>
    </location>
</feature>
<dbReference type="EMBL" id="JBHRVV010000001">
    <property type="protein sequence ID" value="MFC3457857.1"/>
    <property type="molecule type" value="Genomic_DNA"/>
</dbReference>
<evidence type="ECO:0000256" key="1">
    <source>
        <dbReference type="ARBA" id="ARBA00004651"/>
    </source>
</evidence>
<dbReference type="InterPro" id="IPR049278">
    <property type="entry name" value="MS_channel_C"/>
</dbReference>
<evidence type="ECO:0000313" key="11">
    <source>
        <dbReference type="EMBL" id="MFC3457857.1"/>
    </source>
</evidence>
<evidence type="ECO:0000256" key="3">
    <source>
        <dbReference type="ARBA" id="ARBA00022475"/>
    </source>
</evidence>
<keyword evidence="3" id="KW-1003">Cell membrane</keyword>
<keyword evidence="5 7" id="KW-1133">Transmembrane helix</keyword>
<evidence type="ECO:0000256" key="4">
    <source>
        <dbReference type="ARBA" id="ARBA00022692"/>
    </source>
</evidence>
<dbReference type="SUPFAM" id="SSF82861">
    <property type="entry name" value="Mechanosensitive channel protein MscS (YggB), transmembrane region"/>
    <property type="match status" value="1"/>
</dbReference>
<dbReference type="Gene3D" id="3.30.70.100">
    <property type="match status" value="1"/>
</dbReference>
<dbReference type="InterPro" id="IPR023408">
    <property type="entry name" value="MscS_beta-dom_sf"/>
</dbReference>
<gene>
    <name evidence="11" type="ORF">ACFOPH_06310</name>
</gene>
<feature type="transmembrane region" description="Helical" evidence="7">
    <location>
        <begin position="132"/>
        <end position="150"/>
    </location>
</feature>
<dbReference type="InterPro" id="IPR010920">
    <property type="entry name" value="LSM_dom_sf"/>
</dbReference>
<evidence type="ECO:0000259" key="9">
    <source>
        <dbReference type="Pfam" id="PF21082"/>
    </source>
</evidence>
<dbReference type="Proteomes" id="UP001595665">
    <property type="component" value="Unassembled WGS sequence"/>
</dbReference>
<dbReference type="InterPro" id="IPR006685">
    <property type="entry name" value="MscS_channel_2nd"/>
</dbReference>
<evidence type="ECO:0000256" key="7">
    <source>
        <dbReference type="SAM" id="Phobius"/>
    </source>
</evidence>
<comment type="subcellular location">
    <subcellularLocation>
        <location evidence="1">Cell membrane</location>
        <topology evidence="1">Multi-pass membrane protein</topology>
    </subcellularLocation>
</comment>
<protein>
    <submittedName>
        <fullName evidence="11">Mechanosensitive ion channel family protein</fullName>
    </submittedName>
</protein>
<dbReference type="PANTHER" id="PTHR30566">
    <property type="entry name" value="YNAI-RELATED MECHANOSENSITIVE ION CHANNEL"/>
    <property type="match status" value="1"/>
</dbReference>
<comment type="similarity">
    <text evidence="2">Belongs to the MscS (TC 1.A.23) family.</text>
</comment>
<sequence length="367" mass="40920">MDFTLDFTFLGKDLESWAIAAALTLGTTLGLHWLRRFVLHKLQTLSRRTDTVADDLVAKMLRKTYIAGMLAVSSYLGSLVLDLTDRQRLVVSRVAIAALILQLAIWGDTLLRAWRDRYLANGDNPRKSSRTIVCFLLRLALWVIAFLMVLDNFGFNITTLVASLGIGGIAVALAVQNILGDLFASLSIMLDKPFEIGDFIIVGDVLGSVEHIGLKTTRLRGLGGEQVIFSNGDLLKSRIHNHKRMATRRVAFVLRVAYGSSEQQLARIPVLIRDAVDAEPDAAFERAHFFNYGEWSLNFEVVYHFQSPDYIKHMDTQQAVLLGIYRRFEREGIRFAHPLSIVRLADLDGAALPDGAAMAPPPASFRH</sequence>
<evidence type="ECO:0000256" key="6">
    <source>
        <dbReference type="ARBA" id="ARBA00023136"/>
    </source>
</evidence>
<comment type="caution">
    <text evidence="11">The sequence shown here is derived from an EMBL/GenBank/DDBJ whole genome shotgun (WGS) entry which is preliminary data.</text>
</comment>
<accession>A0ABV7PH65</accession>
<feature type="domain" description="Mechanosensitive ion channel MscS C-terminal" evidence="9">
    <location>
        <begin position="251"/>
        <end position="335"/>
    </location>
</feature>
<feature type="domain" description="Mechanosensitive ion channel MscS" evidence="8">
    <location>
        <begin position="177"/>
        <end position="244"/>
    </location>
</feature>
<keyword evidence="12" id="KW-1185">Reference proteome</keyword>
<proteinExistence type="inferred from homology"/>
<name>A0ABV7PH65_9BURK</name>
<keyword evidence="6 7" id="KW-0472">Membrane</keyword>
<feature type="transmembrane region" description="Helical" evidence="7">
    <location>
        <begin position="156"/>
        <end position="179"/>
    </location>
</feature>
<feature type="transmembrane region" description="Helical" evidence="7">
    <location>
        <begin position="16"/>
        <end position="34"/>
    </location>
</feature>
<evidence type="ECO:0000256" key="2">
    <source>
        <dbReference type="ARBA" id="ARBA00008017"/>
    </source>
</evidence>
<dbReference type="Pfam" id="PF21088">
    <property type="entry name" value="MS_channel_1st"/>
    <property type="match status" value="1"/>
</dbReference>
<dbReference type="InterPro" id="IPR011014">
    <property type="entry name" value="MscS_channel_TM-2"/>
</dbReference>
<keyword evidence="4 7" id="KW-0812">Transmembrane</keyword>
<dbReference type="Pfam" id="PF21082">
    <property type="entry name" value="MS_channel_3rd"/>
    <property type="match status" value="1"/>
</dbReference>
<dbReference type="SUPFAM" id="SSF82689">
    <property type="entry name" value="Mechanosensitive channel protein MscS (YggB), C-terminal domain"/>
    <property type="match status" value="1"/>
</dbReference>
<dbReference type="Gene3D" id="1.10.287.1260">
    <property type="match status" value="1"/>
</dbReference>
<dbReference type="InterPro" id="IPR011066">
    <property type="entry name" value="MscS_channel_C_sf"/>
</dbReference>
<evidence type="ECO:0000259" key="10">
    <source>
        <dbReference type="Pfam" id="PF21088"/>
    </source>
</evidence>
<organism evidence="11 12">
    <name type="scientific">Massilia haematophila</name>
    <dbReference type="NCBI Taxonomy" id="457923"/>
    <lineage>
        <taxon>Bacteria</taxon>
        <taxon>Pseudomonadati</taxon>
        <taxon>Pseudomonadota</taxon>
        <taxon>Betaproteobacteria</taxon>
        <taxon>Burkholderiales</taxon>
        <taxon>Oxalobacteraceae</taxon>
        <taxon>Telluria group</taxon>
        <taxon>Massilia</taxon>
    </lineage>
</organism>
<feature type="domain" description="Mechanosensitive ion channel transmembrane helices 2/3" evidence="10">
    <location>
        <begin position="136"/>
        <end position="176"/>
    </location>
</feature>
<dbReference type="PANTHER" id="PTHR30566:SF25">
    <property type="entry name" value="INNER MEMBRANE PROTEIN"/>
    <property type="match status" value="1"/>
</dbReference>
<dbReference type="Pfam" id="PF00924">
    <property type="entry name" value="MS_channel_2nd"/>
    <property type="match status" value="1"/>
</dbReference>
<evidence type="ECO:0000259" key="8">
    <source>
        <dbReference type="Pfam" id="PF00924"/>
    </source>
</evidence>
<dbReference type="RefSeq" id="WP_379734236.1">
    <property type="nucleotide sequence ID" value="NZ_JBHRVV010000001.1"/>
</dbReference>
<evidence type="ECO:0000313" key="12">
    <source>
        <dbReference type="Proteomes" id="UP001595665"/>
    </source>
</evidence>
<reference evidence="12" key="1">
    <citation type="journal article" date="2019" name="Int. J. Syst. Evol. Microbiol.">
        <title>The Global Catalogue of Microorganisms (GCM) 10K type strain sequencing project: providing services to taxonomists for standard genome sequencing and annotation.</title>
        <authorList>
            <consortium name="The Broad Institute Genomics Platform"/>
            <consortium name="The Broad Institute Genome Sequencing Center for Infectious Disease"/>
            <person name="Wu L."/>
            <person name="Ma J."/>
        </authorList>
    </citation>
    <scope>NUCLEOTIDE SEQUENCE [LARGE SCALE GENOMIC DNA]</scope>
    <source>
        <strain evidence="12">CCM 7480</strain>
    </source>
</reference>